<accession>A0A2A4T8S0</accession>
<feature type="binding site" evidence="2">
    <location>
        <position position="136"/>
    </location>
    <ligand>
        <name>a divalent metal cation</name>
        <dbReference type="ChEBI" id="CHEBI:60240"/>
        <label>2</label>
    </ligand>
</feature>
<dbReference type="SUPFAM" id="SSF51556">
    <property type="entry name" value="Metallo-dependent hydrolases"/>
    <property type="match status" value="1"/>
</dbReference>
<dbReference type="PIRSF" id="PIRSF005902">
    <property type="entry name" value="DNase_TatD"/>
    <property type="match status" value="1"/>
</dbReference>
<dbReference type="Proteomes" id="UP000218113">
    <property type="component" value="Unassembled WGS sequence"/>
</dbReference>
<feature type="binding site" evidence="2">
    <location>
        <position position="114"/>
    </location>
    <ligand>
        <name>a divalent metal cation</name>
        <dbReference type="ChEBI" id="CHEBI:60240"/>
        <label>2</label>
    </ligand>
</feature>
<dbReference type="PANTHER" id="PTHR46124">
    <property type="entry name" value="D-AMINOACYL-TRNA DEACYLASE"/>
    <property type="match status" value="1"/>
</dbReference>
<keyword evidence="1" id="KW-0378">Hydrolase</keyword>
<comment type="caution">
    <text evidence="3">The sequence shown here is derived from an EMBL/GenBank/DDBJ whole genome shotgun (WGS) entry which is preliminary data.</text>
</comment>
<feature type="binding site" evidence="2">
    <location>
        <position position="8"/>
    </location>
    <ligand>
        <name>a divalent metal cation</name>
        <dbReference type="ChEBI" id="CHEBI:60240"/>
        <label>1</label>
    </ligand>
</feature>
<protein>
    <submittedName>
        <fullName evidence="3">Uncharacterized protein</fullName>
    </submittedName>
</protein>
<evidence type="ECO:0000313" key="4">
    <source>
        <dbReference type="Proteomes" id="UP000218113"/>
    </source>
</evidence>
<dbReference type="AlphaFoldDB" id="A0A2A4T8S0"/>
<dbReference type="Gene3D" id="3.20.20.140">
    <property type="entry name" value="Metal-dependent hydrolases"/>
    <property type="match status" value="1"/>
</dbReference>
<evidence type="ECO:0000313" key="3">
    <source>
        <dbReference type="EMBL" id="PCI29908.1"/>
    </source>
</evidence>
<organism evidence="3 4">
    <name type="scientific">SAR324 cluster bacterium</name>
    <dbReference type="NCBI Taxonomy" id="2024889"/>
    <lineage>
        <taxon>Bacteria</taxon>
        <taxon>Deltaproteobacteria</taxon>
        <taxon>SAR324 cluster</taxon>
    </lineage>
</organism>
<dbReference type="PROSITE" id="PS01137">
    <property type="entry name" value="TATD_1"/>
    <property type="match status" value="1"/>
</dbReference>
<evidence type="ECO:0000256" key="2">
    <source>
        <dbReference type="PIRSR" id="PIRSR005902-1"/>
    </source>
</evidence>
<keyword evidence="2" id="KW-0479">Metal-binding</keyword>
<feature type="binding site" evidence="2">
    <location>
        <position position="80"/>
    </location>
    <ligand>
        <name>a divalent metal cation</name>
        <dbReference type="ChEBI" id="CHEBI:60240"/>
        <label>1</label>
    </ligand>
</feature>
<dbReference type="GO" id="GO:0016788">
    <property type="term" value="F:hydrolase activity, acting on ester bonds"/>
    <property type="evidence" value="ECO:0007669"/>
    <property type="project" value="InterPro"/>
</dbReference>
<gene>
    <name evidence="3" type="ORF">COB67_03095</name>
</gene>
<dbReference type="InterPro" id="IPR001130">
    <property type="entry name" value="TatD-like"/>
</dbReference>
<feature type="binding site" evidence="2">
    <location>
        <position position="183"/>
    </location>
    <ligand>
        <name>a divalent metal cation</name>
        <dbReference type="ChEBI" id="CHEBI:60240"/>
        <label>1</label>
    </ligand>
</feature>
<dbReference type="CDD" id="cd01310">
    <property type="entry name" value="TatD_DNAse"/>
    <property type="match status" value="1"/>
</dbReference>
<name>A0A2A4T8S0_9DELT</name>
<proteinExistence type="predicted"/>
<dbReference type="InterPro" id="IPR018228">
    <property type="entry name" value="DNase_TatD-rel_CS"/>
</dbReference>
<reference evidence="4" key="1">
    <citation type="submission" date="2017-08" db="EMBL/GenBank/DDBJ databases">
        <title>A dynamic microbial community with high functional redundancy inhabits the cold, oxic subseafloor aquifer.</title>
        <authorList>
            <person name="Tully B.J."/>
            <person name="Wheat C.G."/>
            <person name="Glazer B.T."/>
            <person name="Huber J.A."/>
        </authorList>
    </citation>
    <scope>NUCLEOTIDE SEQUENCE [LARGE SCALE GENOMIC DNA]</scope>
</reference>
<dbReference type="PANTHER" id="PTHR46124:SF2">
    <property type="entry name" value="D-AMINOACYL-TRNA DEACYLASE"/>
    <property type="match status" value="1"/>
</dbReference>
<dbReference type="InterPro" id="IPR032466">
    <property type="entry name" value="Metal_Hydrolase"/>
</dbReference>
<evidence type="ECO:0000256" key="1">
    <source>
        <dbReference type="ARBA" id="ARBA00022801"/>
    </source>
</evidence>
<dbReference type="GO" id="GO:0046872">
    <property type="term" value="F:metal ion binding"/>
    <property type="evidence" value="ECO:0007669"/>
    <property type="project" value="UniProtKB-KW"/>
</dbReference>
<dbReference type="Pfam" id="PF01026">
    <property type="entry name" value="TatD_DNase"/>
    <property type="match status" value="1"/>
</dbReference>
<feature type="binding site" evidence="2">
    <location>
        <position position="10"/>
    </location>
    <ligand>
        <name>a divalent metal cation</name>
        <dbReference type="ChEBI" id="CHEBI:60240"/>
        <label>1</label>
    </ligand>
</feature>
<sequence>MAQLIDAHVHLDRVQSFDSFYQNLRCLIPGVNGEDHRHLATDFPQSFWATGIHPMHAGQEVDWARLEKLLASGDFVAVGECGLDRRWKNTEQQLFVFEKQIQLAKKLDLPLIIHAVGHLDLLLELYKKYHFKGMVHYFNFKSLPEILLKGELYFGFCSKLPPNSRAQKIFPRIPLDRLLIETDSDETGTAQEQELTQAYQQMAELYGITGETLTLQVEQNFKRLFRIN</sequence>
<dbReference type="EMBL" id="NVSR01000009">
    <property type="protein sequence ID" value="PCI29908.1"/>
    <property type="molecule type" value="Genomic_DNA"/>
</dbReference>